<gene>
    <name evidence="2" type="ORF">EHS24_002236</name>
</gene>
<dbReference type="GeneID" id="39586779"/>
<feature type="chain" id="PRO_5019119721" evidence="1">
    <location>
        <begin position="19"/>
        <end position="149"/>
    </location>
</feature>
<dbReference type="Proteomes" id="UP000279236">
    <property type="component" value="Unassembled WGS sequence"/>
</dbReference>
<organism evidence="2 3">
    <name type="scientific">Apiotrichum porosum</name>
    <dbReference type="NCBI Taxonomy" id="105984"/>
    <lineage>
        <taxon>Eukaryota</taxon>
        <taxon>Fungi</taxon>
        <taxon>Dikarya</taxon>
        <taxon>Basidiomycota</taxon>
        <taxon>Agaricomycotina</taxon>
        <taxon>Tremellomycetes</taxon>
        <taxon>Trichosporonales</taxon>
        <taxon>Trichosporonaceae</taxon>
        <taxon>Apiotrichum</taxon>
    </lineage>
</organism>
<reference evidence="2 3" key="1">
    <citation type="submission" date="2018-11" db="EMBL/GenBank/DDBJ databases">
        <title>Genome sequence of Apiotrichum porosum DSM 27194.</title>
        <authorList>
            <person name="Aliyu H."/>
            <person name="Gorte O."/>
            <person name="Ochsenreither K."/>
        </authorList>
    </citation>
    <scope>NUCLEOTIDE SEQUENCE [LARGE SCALE GENOMIC DNA]</scope>
    <source>
        <strain evidence="2 3">DSM 27194</strain>
    </source>
</reference>
<proteinExistence type="predicted"/>
<keyword evidence="1" id="KW-0732">Signal</keyword>
<dbReference type="EMBL" id="RSCE01000012">
    <property type="protein sequence ID" value="RSH78511.1"/>
    <property type="molecule type" value="Genomic_DNA"/>
</dbReference>
<dbReference type="RefSeq" id="XP_028473658.1">
    <property type="nucleotide sequence ID" value="XM_028617980.1"/>
</dbReference>
<sequence>MLAFVVLLPILPLSFVWSAPAGNAPAPGPDDLVLGSTSWEYYVPPSVSCHMDTDGTILVVVCSAEQDHNNRARTAPVLAQVAAGASTDIVLGSTDWGLCQLPRLVCHAARDGDTFLTLCVVESASETAADLAPALAHLAAVALEPATEI</sequence>
<name>A0A427XHZ7_9TREE</name>
<dbReference type="AlphaFoldDB" id="A0A427XHZ7"/>
<accession>A0A427XHZ7</accession>
<evidence type="ECO:0000313" key="2">
    <source>
        <dbReference type="EMBL" id="RSH78511.1"/>
    </source>
</evidence>
<comment type="caution">
    <text evidence="2">The sequence shown here is derived from an EMBL/GenBank/DDBJ whole genome shotgun (WGS) entry which is preliminary data.</text>
</comment>
<evidence type="ECO:0000313" key="3">
    <source>
        <dbReference type="Proteomes" id="UP000279236"/>
    </source>
</evidence>
<protein>
    <submittedName>
        <fullName evidence="2">Uncharacterized protein</fullName>
    </submittedName>
</protein>
<feature type="signal peptide" evidence="1">
    <location>
        <begin position="1"/>
        <end position="18"/>
    </location>
</feature>
<keyword evidence="3" id="KW-1185">Reference proteome</keyword>
<evidence type="ECO:0000256" key="1">
    <source>
        <dbReference type="SAM" id="SignalP"/>
    </source>
</evidence>